<evidence type="ECO:0000313" key="5">
    <source>
        <dbReference type="EMBL" id="KAF7718167.1"/>
    </source>
</evidence>
<evidence type="ECO:0000313" key="6">
    <source>
        <dbReference type="Proteomes" id="UP000631181"/>
    </source>
</evidence>
<name>A0A8J8W7H3_9EURO</name>
<feature type="compositionally biased region" description="Polar residues" evidence="3">
    <location>
        <begin position="81"/>
        <end position="99"/>
    </location>
</feature>
<dbReference type="InterPro" id="IPR011257">
    <property type="entry name" value="DNA_glycosylase"/>
</dbReference>
<dbReference type="PANTHER" id="PTHR15074:SF0">
    <property type="entry name" value="METHYL-CPG-BINDING DOMAIN PROTEIN 4-LIKE PROTEIN"/>
    <property type="match status" value="1"/>
</dbReference>
<protein>
    <recommendedName>
        <fullName evidence="4">HhH-GPD domain-containing protein</fullName>
    </recommendedName>
</protein>
<dbReference type="GO" id="GO:0003824">
    <property type="term" value="F:catalytic activity"/>
    <property type="evidence" value="ECO:0007669"/>
    <property type="project" value="InterPro"/>
</dbReference>
<dbReference type="InterPro" id="IPR045138">
    <property type="entry name" value="MeCP2/MBD4"/>
</dbReference>
<dbReference type="EMBL" id="WIWV01000018">
    <property type="protein sequence ID" value="KAF7718167.1"/>
    <property type="molecule type" value="Genomic_DNA"/>
</dbReference>
<dbReference type="GO" id="GO:0006285">
    <property type="term" value="P:base-excision repair, AP site formation"/>
    <property type="evidence" value="ECO:0007669"/>
    <property type="project" value="UniProtKB-ARBA"/>
</dbReference>
<dbReference type="Pfam" id="PF00730">
    <property type="entry name" value="HhH-GPD"/>
    <property type="match status" value="1"/>
</dbReference>
<dbReference type="Gene3D" id="1.10.340.30">
    <property type="entry name" value="Hypothetical protein, domain 2"/>
    <property type="match status" value="1"/>
</dbReference>
<evidence type="ECO:0000259" key="4">
    <source>
        <dbReference type="Pfam" id="PF00730"/>
    </source>
</evidence>
<evidence type="ECO:0000256" key="2">
    <source>
        <dbReference type="ARBA" id="ARBA00023242"/>
    </source>
</evidence>
<organism evidence="5 6">
    <name type="scientific">Penicillium ucsense</name>
    <dbReference type="NCBI Taxonomy" id="2839758"/>
    <lineage>
        <taxon>Eukaryota</taxon>
        <taxon>Fungi</taxon>
        <taxon>Dikarya</taxon>
        <taxon>Ascomycota</taxon>
        <taxon>Pezizomycotina</taxon>
        <taxon>Eurotiomycetes</taxon>
        <taxon>Eurotiomycetidae</taxon>
        <taxon>Eurotiales</taxon>
        <taxon>Aspergillaceae</taxon>
        <taxon>Penicillium</taxon>
    </lineage>
</organism>
<accession>A0A8J8W7H3</accession>
<dbReference type="PANTHER" id="PTHR15074">
    <property type="entry name" value="METHYL-CPG-BINDING PROTEIN"/>
    <property type="match status" value="1"/>
</dbReference>
<keyword evidence="2" id="KW-0539">Nucleus</keyword>
<dbReference type="Proteomes" id="UP000631181">
    <property type="component" value="Unassembled WGS sequence"/>
</dbReference>
<reference evidence="5" key="1">
    <citation type="journal article" date="2020" name="Front. Microbiol.">
        <title>Gene regulatory networks of Penicillium echinulatum 2HH and Penicillium oxalicum 114-2 inferred by a computational biology approach.</title>
        <authorList>
            <person name="Lenz A.R."/>
            <person name="Galan-Vasquez E."/>
            <person name="Balbinot E."/>
            <person name="De Abreu F.P."/>
            <person name="De Oliveira N.S."/>
            <person name="Da Rosa L.O."/>
            <person name="De Avila E Silva S."/>
            <person name="Camassola M."/>
            <person name="Dillon A.J.P."/>
            <person name="Perez-Rueda E."/>
        </authorList>
    </citation>
    <scope>NUCLEOTIDE SEQUENCE</scope>
    <source>
        <strain evidence="5">S1M29</strain>
    </source>
</reference>
<dbReference type="OrthoDB" id="10265068at2759"/>
<feature type="region of interest" description="Disordered" evidence="3">
    <location>
        <begin position="56"/>
        <end position="99"/>
    </location>
</feature>
<dbReference type="FunFam" id="1.10.340.30:FF:000020">
    <property type="entry name" value="Pre-mRNA splicing factor, putative"/>
    <property type="match status" value="1"/>
</dbReference>
<sequence length="369" mass="41442">MSLSLEDPLSTQARLNKLIDELSSDSSLTDLDSDVDLNDSDGEIDVLKARRSDDDDDYLYPTLSDSPTKSPHFATIDDTAPMSSTPAERQSLSTNNSFKTARVKRPKISPYFPQTAEIVPSCLPFPPVGAPSFGLIQEQLAHDPFRLIIATIFLNRTRGAVAMPVLFGVFERYPTVEAMASADPTEFVSMIHCLGFQNQRARKCISIAQIWQRDPPVKNKRYRKLHYPKKYDGRDVALEQCLDDEDHRVAWEIAHLPGVGAYSLDSWRIFCRDELRGLAQDWKGTGATEPGFVPEWKSVLPQDKELRAYLTWMWLKEGWVWDCHTGDLSAAGDKTLRAAHREGVAHEDGGNWVLQTSPVKKSLNGLHAE</sequence>
<dbReference type="InterPro" id="IPR003265">
    <property type="entry name" value="HhH-GPD_domain"/>
</dbReference>
<comment type="caution">
    <text evidence="5">The sequence shown here is derived from an EMBL/GenBank/DDBJ whole genome shotgun (WGS) entry which is preliminary data.</text>
</comment>
<gene>
    <name evidence="5" type="ORF">PECM_002837</name>
</gene>
<dbReference type="GO" id="GO:0003677">
    <property type="term" value="F:DNA binding"/>
    <property type="evidence" value="ECO:0007669"/>
    <property type="project" value="InterPro"/>
</dbReference>
<dbReference type="SUPFAM" id="SSF48150">
    <property type="entry name" value="DNA-glycosylase"/>
    <property type="match status" value="1"/>
</dbReference>
<comment type="subcellular location">
    <subcellularLocation>
        <location evidence="1">Nucleus</location>
    </subcellularLocation>
</comment>
<evidence type="ECO:0000256" key="1">
    <source>
        <dbReference type="ARBA" id="ARBA00004123"/>
    </source>
</evidence>
<feature type="domain" description="HhH-GPD" evidence="4">
    <location>
        <begin position="149"/>
        <end position="226"/>
    </location>
</feature>
<keyword evidence="6" id="KW-1185">Reference proteome</keyword>
<evidence type="ECO:0000256" key="3">
    <source>
        <dbReference type="SAM" id="MobiDB-lite"/>
    </source>
</evidence>
<proteinExistence type="predicted"/>
<dbReference type="GO" id="GO:0005634">
    <property type="term" value="C:nucleus"/>
    <property type="evidence" value="ECO:0007669"/>
    <property type="project" value="UniProtKB-SubCell"/>
</dbReference>
<dbReference type="AlphaFoldDB" id="A0A8J8W7H3"/>